<dbReference type="EnsemblMetazoa" id="ACOM030109-RA">
    <property type="protein sequence ID" value="ACOM030109-PA.1"/>
    <property type="gene ID" value="ACOM030109"/>
</dbReference>
<protein>
    <submittedName>
        <fullName evidence="1">Uncharacterized protein</fullName>
    </submittedName>
</protein>
<organism evidence="1">
    <name type="scientific">Anopheles coluzzii</name>
    <name type="common">African malaria mosquito</name>
    <dbReference type="NCBI Taxonomy" id="1518534"/>
    <lineage>
        <taxon>Eukaryota</taxon>
        <taxon>Metazoa</taxon>
        <taxon>Ecdysozoa</taxon>
        <taxon>Arthropoda</taxon>
        <taxon>Hexapoda</taxon>
        <taxon>Insecta</taxon>
        <taxon>Pterygota</taxon>
        <taxon>Neoptera</taxon>
        <taxon>Endopterygota</taxon>
        <taxon>Diptera</taxon>
        <taxon>Nematocera</taxon>
        <taxon>Culicoidea</taxon>
        <taxon>Culicidae</taxon>
        <taxon>Anophelinae</taxon>
        <taxon>Anopheles</taxon>
    </lineage>
</organism>
<dbReference type="AlphaFoldDB" id="A0A8W7PDY4"/>
<proteinExistence type="predicted"/>
<name>A0A8W7PDY4_ANOCL</name>
<accession>A0A8W7PDY4</accession>
<sequence>MSQLVTWALVCWLRGEDTVTHFPALSGLVSDPGEGTGVLCDTDTTAGICYCRRAKARRRYRDKDTIIFLSDIINNSARLARIHALPETQGSSQWMEMEMWMFSETPSTMSCRPFRLPV</sequence>
<evidence type="ECO:0000313" key="1">
    <source>
        <dbReference type="EnsemblMetazoa" id="ACOM030109-PA.1"/>
    </source>
</evidence>
<reference evidence="1" key="1">
    <citation type="submission" date="2022-08" db="UniProtKB">
        <authorList>
            <consortium name="EnsemblMetazoa"/>
        </authorList>
    </citation>
    <scope>IDENTIFICATION</scope>
</reference>
<dbReference type="Proteomes" id="UP000075882">
    <property type="component" value="Unassembled WGS sequence"/>
</dbReference>